<reference evidence="8 9" key="1">
    <citation type="submission" date="2017-07" db="EMBL/GenBank/DDBJ databases">
        <authorList>
            <person name="Talla V."/>
            <person name="Backstrom N."/>
        </authorList>
    </citation>
    <scope>NUCLEOTIDE SEQUENCE [LARGE SCALE GENOMIC DNA]</scope>
</reference>
<keyword evidence="4" id="KW-1015">Disulfide bond</keyword>
<dbReference type="PANTHER" id="PTHR43142:SF1">
    <property type="entry name" value="CARBOXYLIC ESTER HYDROLASE"/>
    <property type="match status" value="1"/>
</dbReference>
<accession>A0A5E4QLJ9</accession>
<keyword evidence="9" id="KW-1185">Reference proteome</keyword>
<proteinExistence type="inferred from homology"/>
<dbReference type="PANTHER" id="PTHR43142">
    <property type="entry name" value="CARBOXYLIC ESTER HYDROLASE"/>
    <property type="match status" value="1"/>
</dbReference>
<dbReference type="InterPro" id="IPR029058">
    <property type="entry name" value="AB_hydrolase_fold"/>
</dbReference>
<keyword evidence="3 6" id="KW-0378">Hydrolase</keyword>
<organism evidence="8 9">
    <name type="scientific">Leptidea sinapis</name>
    <dbReference type="NCBI Taxonomy" id="189913"/>
    <lineage>
        <taxon>Eukaryota</taxon>
        <taxon>Metazoa</taxon>
        <taxon>Ecdysozoa</taxon>
        <taxon>Arthropoda</taxon>
        <taxon>Hexapoda</taxon>
        <taxon>Insecta</taxon>
        <taxon>Pterygota</taxon>
        <taxon>Neoptera</taxon>
        <taxon>Endopterygota</taxon>
        <taxon>Lepidoptera</taxon>
        <taxon>Glossata</taxon>
        <taxon>Ditrysia</taxon>
        <taxon>Papilionoidea</taxon>
        <taxon>Pieridae</taxon>
        <taxon>Dismorphiinae</taxon>
        <taxon>Leptidea</taxon>
    </lineage>
</organism>
<dbReference type="Proteomes" id="UP000324832">
    <property type="component" value="Unassembled WGS sequence"/>
</dbReference>
<dbReference type="Gene3D" id="3.40.50.1820">
    <property type="entry name" value="alpha/beta hydrolase"/>
    <property type="match status" value="1"/>
</dbReference>
<dbReference type="EC" id="3.1.1.-" evidence="6"/>
<dbReference type="InterPro" id="IPR002018">
    <property type="entry name" value="CarbesteraseB"/>
</dbReference>
<evidence type="ECO:0000256" key="4">
    <source>
        <dbReference type="ARBA" id="ARBA00023157"/>
    </source>
</evidence>
<protein>
    <recommendedName>
        <fullName evidence="6">Carboxylic ester hydrolase</fullName>
        <ecNumber evidence="6">3.1.1.-</ecNumber>
    </recommendedName>
</protein>
<sequence>MASPIIQVSEGKLQGYITETESGKKFFVFKGIPYAKPPIDELRFAAPLPSEPWEGVRDATKNSNICAQLDRATKTVVGDEDCLYLNISSPKLPNSTDDLLPVMVFFHGGVFLFGNGTDDSIHGPDFLVEKDVVVVSLNYRLGILGFLCLDRSDAPGNMGLKDQVQALKWIQKNIKEFGGNPENVTIFGISAGGASVEYLMLSPMAKGLFHKVIAQSGSSLLPWAQTSNIKKIAAKLPVLKNKIITDDDELLKYLKSLSTNDLIITTMLGLAIDVWRGGINFSFVPTVESPGDWEPFISKSTYEMLSNGEFTKVPYMAGCCDREGLLLIPLGTPLLEKLKKEKKFTSHLPFDFGDSTETENARLKSLYMETESKYIDPDSYAIDFLGDVDFLGGVFVSTMLIAKNNSPVYFYDFAYDGNLNFLKKKMSIDRKGASHGDEIGYLVKSAILTDPLSETDMLIRNRLCQLWTNFAKFGNPTPKTDDVITTIWEPFAEPGQAYLYIDDKLTMKHELYPERMKLFKELYEKYYKL</sequence>
<gene>
    <name evidence="8" type="ORF">LSINAPIS_LOCUS9589</name>
</gene>
<evidence type="ECO:0000313" key="8">
    <source>
        <dbReference type="EMBL" id="VVC98527.1"/>
    </source>
</evidence>
<comment type="similarity">
    <text evidence="1 6">Belongs to the type-B carboxylesterase/lipase family.</text>
</comment>
<evidence type="ECO:0000313" key="9">
    <source>
        <dbReference type="Proteomes" id="UP000324832"/>
    </source>
</evidence>
<dbReference type="GO" id="GO:0052689">
    <property type="term" value="F:carboxylic ester hydrolase activity"/>
    <property type="evidence" value="ECO:0007669"/>
    <property type="project" value="UniProtKB-KW"/>
</dbReference>
<keyword evidence="5" id="KW-0325">Glycoprotein</keyword>
<evidence type="ECO:0000256" key="3">
    <source>
        <dbReference type="ARBA" id="ARBA00022801"/>
    </source>
</evidence>
<keyword evidence="2" id="KW-0719">Serine esterase</keyword>
<dbReference type="PROSITE" id="PS00122">
    <property type="entry name" value="CARBOXYLESTERASE_B_1"/>
    <property type="match status" value="1"/>
</dbReference>
<evidence type="ECO:0000259" key="7">
    <source>
        <dbReference type="Pfam" id="PF00135"/>
    </source>
</evidence>
<dbReference type="EMBL" id="FZQP02003612">
    <property type="protein sequence ID" value="VVC98527.1"/>
    <property type="molecule type" value="Genomic_DNA"/>
</dbReference>
<evidence type="ECO:0000256" key="1">
    <source>
        <dbReference type="ARBA" id="ARBA00005964"/>
    </source>
</evidence>
<evidence type="ECO:0000256" key="6">
    <source>
        <dbReference type="RuleBase" id="RU361235"/>
    </source>
</evidence>
<name>A0A5E4QLJ9_9NEOP</name>
<dbReference type="SUPFAM" id="SSF53474">
    <property type="entry name" value="alpha/beta-Hydrolases"/>
    <property type="match status" value="1"/>
</dbReference>
<dbReference type="AlphaFoldDB" id="A0A5E4QLJ9"/>
<dbReference type="Pfam" id="PF00135">
    <property type="entry name" value="COesterase"/>
    <property type="match status" value="1"/>
</dbReference>
<evidence type="ECO:0000256" key="2">
    <source>
        <dbReference type="ARBA" id="ARBA00022487"/>
    </source>
</evidence>
<feature type="domain" description="Carboxylesterase type B" evidence="7">
    <location>
        <begin position="3"/>
        <end position="517"/>
    </location>
</feature>
<dbReference type="InterPro" id="IPR019826">
    <property type="entry name" value="Carboxylesterase_B_AS"/>
</dbReference>
<evidence type="ECO:0000256" key="5">
    <source>
        <dbReference type="ARBA" id="ARBA00023180"/>
    </source>
</evidence>